<feature type="non-terminal residue" evidence="1">
    <location>
        <position position="1"/>
    </location>
</feature>
<proteinExistence type="predicted"/>
<sequence length="103" mass="11770">LQDTDAEICGRESAIARLLCEVAELRCRSDQYKAIIHPVRRLPSEILGEVFIQLNDAEATQPCHGPGQLRRIQPYMTEAHPHEAPLIFGREWRAISLSLPRLW</sequence>
<dbReference type="AlphaFoldDB" id="A0AAD7JVE8"/>
<evidence type="ECO:0000313" key="2">
    <source>
        <dbReference type="Proteomes" id="UP001215280"/>
    </source>
</evidence>
<keyword evidence="2" id="KW-1185">Reference proteome</keyword>
<feature type="non-terminal residue" evidence="1">
    <location>
        <position position="103"/>
    </location>
</feature>
<gene>
    <name evidence="1" type="ORF">DFH07DRAFT_715640</name>
</gene>
<evidence type="ECO:0000313" key="1">
    <source>
        <dbReference type="EMBL" id="KAJ7770271.1"/>
    </source>
</evidence>
<dbReference type="EMBL" id="JARJLG010000024">
    <property type="protein sequence ID" value="KAJ7770271.1"/>
    <property type="molecule type" value="Genomic_DNA"/>
</dbReference>
<reference evidence="1" key="1">
    <citation type="submission" date="2023-03" db="EMBL/GenBank/DDBJ databases">
        <title>Massive genome expansion in bonnet fungi (Mycena s.s.) driven by repeated elements and novel gene families across ecological guilds.</title>
        <authorList>
            <consortium name="Lawrence Berkeley National Laboratory"/>
            <person name="Harder C.B."/>
            <person name="Miyauchi S."/>
            <person name="Viragh M."/>
            <person name="Kuo A."/>
            <person name="Thoen E."/>
            <person name="Andreopoulos B."/>
            <person name="Lu D."/>
            <person name="Skrede I."/>
            <person name="Drula E."/>
            <person name="Henrissat B."/>
            <person name="Morin E."/>
            <person name="Kohler A."/>
            <person name="Barry K."/>
            <person name="LaButti K."/>
            <person name="Morin E."/>
            <person name="Salamov A."/>
            <person name="Lipzen A."/>
            <person name="Mereny Z."/>
            <person name="Hegedus B."/>
            <person name="Baldrian P."/>
            <person name="Stursova M."/>
            <person name="Weitz H."/>
            <person name="Taylor A."/>
            <person name="Grigoriev I.V."/>
            <person name="Nagy L.G."/>
            <person name="Martin F."/>
            <person name="Kauserud H."/>
        </authorList>
    </citation>
    <scope>NUCLEOTIDE SEQUENCE</scope>
    <source>
        <strain evidence="1">CBHHK188m</strain>
    </source>
</reference>
<dbReference type="Proteomes" id="UP001215280">
    <property type="component" value="Unassembled WGS sequence"/>
</dbReference>
<name>A0AAD7JVE8_9AGAR</name>
<protein>
    <submittedName>
        <fullName evidence="1">Uncharacterized protein</fullName>
    </submittedName>
</protein>
<accession>A0AAD7JVE8</accession>
<organism evidence="1 2">
    <name type="scientific">Mycena maculata</name>
    <dbReference type="NCBI Taxonomy" id="230809"/>
    <lineage>
        <taxon>Eukaryota</taxon>
        <taxon>Fungi</taxon>
        <taxon>Dikarya</taxon>
        <taxon>Basidiomycota</taxon>
        <taxon>Agaricomycotina</taxon>
        <taxon>Agaricomycetes</taxon>
        <taxon>Agaricomycetidae</taxon>
        <taxon>Agaricales</taxon>
        <taxon>Marasmiineae</taxon>
        <taxon>Mycenaceae</taxon>
        <taxon>Mycena</taxon>
    </lineage>
</organism>
<comment type="caution">
    <text evidence="1">The sequence shown here is derived from an EMBL/GenBank/DDBJ whole genome shotgun (WGS) entry which is preliminary data.</text>
</comment>